<evidence type="ECO:0000313" key="1">
    <source>
        <dbReference type="EMBL" id="PVG80872.1"/>
    </source>
</evidence>
<reference evidence="1 2" key="1">
    <citation type="submission" date="2018-04" db="EMBL/GenBank/DDBJ databases">
        <title>Genome of Nocardioides gansuensis WSJ-1.</title>
        <authorList>
            <person name="Wu S."/>
            <person name="Wang G."/>
        </authorList>
    </citation>
    <scope>NUCLEOTIDE SEQUENCE [LARGE SCALE GENOMIC DNA]</scope>
    <source>
        <strain evidence="1 2">WSJ-1</strain>
    </source>
</reference>
<evidence type="ECO:0000313" key="2">
    <source>
        <dbReference type="Proteomes" id="UP000246018"/>
    </source>
</evidence>
<dbReference type="OrthoDB" id="9757728at2"/>
<proteinExistence type="predicted"/>
<keyword evidence="2" id="KW-1185">Reference proteome</keyword>
<comment type="caution">
    <text evidence="1">The sequence shown here is derived from an EMBL/GenBank/DDBJ whole genome shotgun (WGS) entry which is preliminary data.</text>
</comment>
<organism evidence="1 2">
    <name type="scientific">Nocardioides gansuensis</name>
    <dbReference type="NCBI Taxonomy" id="2138300"/>
    <lineage>
        <taxon>Bacteria</taxon>
        <taxon>Bacillati</taxon>
        <taxon>Actinomycetota</taxon>
        <taxon>Actinomycetes</taxon>
        <taxon>Propionibacteriales</taxon>
        <taxon>Nocardioidaceae</taxon>
        <taxon>Nocardioides</taxon>
    </lineage>
</organism>
<accession>A0A2T8F5A3</accession>
<gene>
    <name evidence="1" type="ORF">DDE18_21050</name>
</gene>
<dbReference type="Proteomes" id="UP000246018">
    <property type="component" value="Unassembled WGS sequence"/>
</dbReference>
<protein>
    <submittedName>
        <fullName evidence="1">Uncharacterized protein</fullName>
    </submittedName>
</protein>
<name>A0A2T8F5A3_9ACTN</name>
<dbReference type="EMBL" id="QDGZ01000012">
    <property type="protein sequence ID" value="PVG80872.1"/>
    <property type="molecule type" value="Genomic_DNA"/>
</dbReference>
<dbReference type="RefSeq" id="WP_116574316.1">
    <property type="nucleotide sequence ID" value="NZ_QDGZ01000012.1"/>
</dbReference>
<sequence length="1470" mass="154852">MNDFHDLREALARRRAALGDAEQDAARARWSLAAADTALQDAMRRGDAEAIARAVDERRTAEEEHLAIAGRLTDLHRAVHGGLAEFVDRLPVAPEGRADSLLEGVDQAVPIALFPVRLETRFAGPDSAPVLRVRIYPDDLHVDDHEPDLSEEEADLGRAYWTSVGAGAGEADAWAVLAGRLGPHRALWVRHVLEPPDGTFPEVVLRPPGTSRAPVARALPDLFLVRVRAAGQTTVTTGGPVADTLAVGADLTGTTAPVAADGDVLALGEEARWLADFDAAVAAGMAIEVALPVGTTVVDEVAVTGVCVSMSPDEASALVGDLVARHRVTHGAGFIAPGTPTNNLADTTSGWLSRPDPARLDPATRPVSGSRSNAAVLGHALGLPAESLAGLVGAADADAEEAEVMARVLFEATWGPYLRMHAQPGFPLRHLPEAYVHITRWVRGGGPLPAIRLGRQPYGVLPIQPRGAVPAPGDDAVTAWLTDFLPRIRALWLAGRGDAPAGIAAYTHEPVSSRFRVRTAYASRTRPLLDGLGLLGEGVTAEAGVRERRLVAELGLGNVLPSVVSTMFRDAVDLWLPPATDDDLDFLLADPDPKEATSILGLLLRNAALQVTNNLADEFLEPHLDAEVKGYAARQVPSLFLTTPDELAVSATPEVRVGEAVTLADKLATRVPEGDRAGATVAESIAAILGDASPIDVLDDYRHIEALRTYAGAHQDLAAMPTERRARLMGEVLDCASHRYDAWVTSLATRRLHLLRDDRPTGLQIGAWGVVTDVRRRLLPTLADRPDLPEGTVTDDANAGFVVAPSLQHAEVAGVLRAAWIAHGGPAGDAEAPFAVDLRSRRARQALALTDGMRNGQQLGALLGYQVERALHDASGNGVEVDWAVFELRRLYPLRVDSAENAGLASERLVVDGWRLAKDAMASLDPVLDAVLASIPTRPDGSPALDVGDSRSAIAAAITDLVGALDGLADLGLAEAVHQLAGSNFARAAAATDMIGRAAVPPDSFDTVATPRGGQGIDQRLFVVFGDTTRPAGYAADTPRARLAPAADAFVARRLGPLTGIQVRLRGPDGAEVGPSLADLGLSALDLAADAASTGHTDPFPLLLARARDATSLSDAALQLDPEADEDLVDLLEHAARWHRALAGRRPLAPSSMVTRGDKPPAGEADGGALAAVLVAADQLAALQPDDVDALSSWGFDRHLTRTQVEVAKERRVADARAAGDAATAASALFGGRCVVTGKVTLADVAPWAAEQDALGLHQGDLVGWIQDTGRVRDAAYALDEALLHDELRGTGDAVAIRAGQTPAVAGAVSANPTAEQLADARRWVGRAFPGALGRQPVVSFVTVQDDGAHTAQEVVGIEVDAWVEAVPDRAGAGAIAANLSSPDSRAPNTILLAVPGDLGAAWTQESLFSVIDEALELAECRLVDLDASRRVPAMLPAVYISEYDDDQRWRDILRQRVEFPQRYVAKGAL</sequence>